<accession>A0A367JDX5</accession>
<name>A0A367JDX5_RHIST</name>
<proteinExistence type="predicted"/>
<dbReference type="AlphaFoldDB" id="A0A367JDX5"/>
<evidence type="ECO:0000313" key="1">
    <source>
        <dbReference type="EMBL" id="RCH88079.1"/>
    </source>
</evidence>
<feature type="non-terminal residue" evidence="1">
    <location>
        <position position="81"/>
    </location>
</feature>
<keyword evidence="2" id="KW-1185">Reference proteome</keyword>
<sequence>MPTVYSNPLNSPTALTPSTIQCLHFYSNDQKGVANQLKKLNQSFRRVPKSISLPILETVKKPPPSLPYADFPYASISLRLS</sequence>
<comment type="caution">
    <text evidence="1">The sequence shown here is derived from an EMBL/GenBank/DDBJ whole genome shotgun (WGS) entry which is preliminary data.</text>
</comment>
<evidence type="ECO:0000313" key="2">
    <source>
        <dbReference type="Proteomes" id="UP000253551"/>
    </source>
</evidence>
<organism evidence="1 2">
    <name type="scientific">Rhizopus stolonifer</name>
    <name type="common">Rhizopus nigricans</name>
    <dbReference type="NCBI Taxonomy" id="4846"/>
    <lineage>
        <taxon>Eukaryota</taxon>
        <taxon>Fungi</taxon>
        <taxon>Fungi incertae sedis</taxon>
        <taxon>Mucoromycota</taxon>
        <taxon>Mucoromycotina</taxon>
        <taxon>Mucoromycetes</taxon>
        <taxon>Mucorales</taxon>
        <taxon>Mucorineae</taxon>
        <taxon>Rhizopodaceae</taxon>
        <taxon>Rhizopus</taxon>
    </lineage>
</organism>
<protein>
    <submittedName>
        <fullName evidence="1">Uncharacterized protein</fullName>
    </submittedName>
</protein>
<reference evidence="1 2" key="1">
    <citation type="journal article" date="2018" name="G3 (Bethesda)">
        <title>Phylogenetic and Phylogenomic Definition of Rhizopus Species.</title>
        <authorList>
            <person name="Gryganskyi A.P."/>
            <person name="Golan J."/>
            <person name="Dolatabadi S."/>
            <person name="Mondo S."/>
            <person name="Robb S."/>
            <person name="Idnurm A."/>
            <person name="Muszewska A."/>
            <person name="Steczkiewicz K."/>
            <person name="Masonjones S."/>
            <person name="Liao H.L."/>
            <person name="Gajdeczka M.T."/>
            <person name="Anike F."/>
            <person name="Vuek A."/>
            <person name="Anishchenko I.M."/>
            <person name="Voigt K."/>
            <person name="de Hoog G.S."/>
            <person name="Smith M.E."/>
            <person name="Heitman J."/>
            <person name="Vilgalys R."/>
            <person name="Stajich J.E."/>
        </authorList>
    </citation>
    <scope>NUCLEOTIDE SEQUENCE [LARGE SCALE GENOMIC DNA]</scope>
    <source>
        <strain evidence="1 2">LSU 92-RS-03</strain>
    </source>
</reference>
<gene>
    <name evidence="1" type="ORF">CU098_001188</name>
</gene>
<dbReference type="Proteomes" id="UP000253551">
    <property type="component" value="Unassembled WGS sequence"/>
</dbReference>
<dbReference type="EMBL" id="PJQM01003591">
    <property type="protein sequence ID" value="RCH88079.1"/>
    <property type="molecule type" value="Genomic_DNA"/>
</dbReference>